<evidence type="ECO:0000313" key="4">
    <source>
        <dbReference type="EMBL" id="GEO18736.1"/>
    </source>
</evidence>
<dbReference type="EMBL" id="BJYU01000235">
    <property type="protein sequence ID" value="GEO18736.1"/>
    <property type="molecule type" value="Genomic_DNA"/>
</dbReference>
<name>A0A512C3F6_9HYPH</name>
<protein>
    <recommendedName>
        <fullName evidence="3">Bacterial sugar transferase domain-containing protein</fullName>
    </recommendedName>
</protein>
<gene>
    <name evidence="4" type="ORF">MAE02_64320</name>
</gene>
<comment type="caution">
    <text evidence="4">The sequence shown here is derived from an EMBL/GenBank/DDBJ whole genome shotgun (WGS) entry which is preliminary data.</text>
</comment>
<dbReference type="GO" id="GO:0016780">
    <property type="term" value="F:phosphotransferase activity, for other substituted phosphate groups"/>
    <property type="evidence" value="ECO:0007669"/>
    <property type="project" value="TreeGrafter"/>
</dbReference>
<comment type="similarity">
    <text evidence="1">Belongs to the bacterial sugar transferase family.</text>
</comment>
<dbReference type="GO" id="GO:0000271">
    <property type="term" value="P:polysaccharide biosynthetic process"/>
    <property type="evidence" value="ECO:0007669"/>
    <property type="project" value="UniProtKB-KW"/>
</dbReference>
<dbReference type="PANTHER" id="PTHR30576:SF0">
    <property type="entry name" value="UNDECAPRENYL-PHOSPHATE N-ACETYLGALACTOSAMINYL 1-PHOSPHATE TRANSFERASE-RELATED"/>
    <property type="match status" value="1"/>
</dbReference>
<reference evidence="4 5" key="1">
    <citation type="submission" date="2019-07" db="EMBL/GenBank/DDBJ databases">
        <title>Whole genome shotgun sequence of Microvirga aerophila NBRC 106136.</title>
        <authorList>
            <person name="Hosoyama A."/>
            <person name="Uohara A."/>
            <person name="Ohji S."/>
            <person name="Ichikawa N."/>
        </authorList>
    </citation>
    <scope>NUCLEOTIDE SEQUENCE [LARGE SCALE GENOMIC DNA]</scope>
    <source>
        <strain evidence="4 5">NBRC 106136</strain>
    </source>
</reference>
<organism evidence="4 5">
    <name type="scientific">Microvirga aerophila</name>
    <dbReference type="NCBI Taxonomy" id="670291"/>
    <lineage>
        <taxon>Bacteria</taxon>
        <taxon>Pseudomonadati</taxon>
        <taxon>Pseudomonadota</taxon>
        <taxon>Alphaproteobacteria</taxon>
        <taxon>Hyphomicrobiales</taxon>
        <taxon>Methylobacteriaceae</taxon>
        <taxon>Microvirga</taxon>
    </lineage>
</organism>
<keyword evidence="5" id="KW-1185">Reference proteome</keyword>
<evidence type="ECO:0000256" key="1">
    <source>
        <dbReference type="ARBA" id="ARBA00006464"/>
    </source>
</evidence>
<dbReference type="AlphaFoldDB" id="A0A512C3F6"/>
<dbReference type="InterPro" id="IPR003362">
    <property type="entry name" value="Bact_transf"/>
</dbReference>
<feature type="domain" description="Bacterial sugar transferase" evidence="3">
    <location>
        <begin position="1"/>
        <end position="132"/>
    </location>
</feature>
<keyword evidence="2" id="KW-0270">Exopolysaccharide synthesis</keyword>
<dbReference type="Proteomes" id="UP000321085">
    <property type="component" value="Unassembled WGS sequence"/>
</dbReference>
<proteinExistence type="inferred from homology"/>
<evidence type="ECO:0000259" key="3">
    <source>
        <dbReference type="Pfam" id="PF02397"/>
    </source>
</evidence>
<sequence>MYVDATDPDASHQTSKDDMRVTRVGRFIRRNSLDEFPQLYNVIRGEMSIVGPRPHALKTSVDGKPLDTIVEEYAFRHRVKPGITGWAQVNDARGEMVSVDQVKKRVTYDLYYINNWSILLDIKIIVITMFKLARGDGAY</sequence>
<accession>A0A512C3F6</accession>
<dbReference type="Pfam" id="PF02397">
    <property type="entry name" value="Bac_transf"/>
    <property type="match status" value="1"/>
</dbReference>
<evidence type="ECO:0000313" key="5">
    <source>
        <dbReference type="Proteomes" id="UP000321085"/>
    </source>
</evidence>
<evidence type="ECO:0000256" key="2">
    <source>
        <dbReference type="ARBA" id="ARBA00023169"/>
    </source>
</evidence>
<dbReference type="PANTHER" id="PTHR30576">
    <property type="entry name" value="COLANIC BIOSYNTHESIS UDP-GLUCOSE LIPID CARRIER TRANSFERASE"/>
    <property type="match status" value="1"/>
</dbReference>